<dbReference type="Gene3D" id="3.30.930.10">
    <property type="entry name" value="Bira Bifunctional Protein, Domain 2"/>
    <property type="match status" value="1"/>
</dbReference>
<comment type="caution">
    <text evidence="3">The sequence shown here is derived from an EMBL/GenBank/DDBJ whole genome shotgun (WGS) entry which is preliminary data.</text>
</comment>
<evidence type="ECO:0000259" key="2">
    <source>
        <dbReference type="PROSITE" id="PS51733"/>
    </source>
</evidence>
<dbReference type="EC" id="6.3.4.15" evidence="3"/>
<dbReference type="PROSITE" id="PS51733">
    <property type="entry name" value="BPL_LPL_CATALYTIC"/>
    <property type="match status" value="1"/>
</dbReference>
<dbReference type="InterPro" id="IPR004408">
    <property type="entry name" value="Biotin_CoA_COase_ligase"/>
</dbReference>
<keyword evidence="1 3" id="KW-0436">Ligase</keyword>
<gene>
    <name evidence="3" type="ORF">J2W36_002462</name>
</gene>
<evidence type="ECO:0000256" key="1">
    <source>
        <dbReference type="ARBA" id="ARBA00022598"/>
    </source>
</evidence>
<feature type="domain" description="BPL/LPL catalytic" evidence="2">
    <location>
        <begin position="23"/>
        <end position="200"/>
    </location>
</feature>
<evidence type="ECO:0000313" key="4">
    <source>
        <dbReference type="Proteomes" id="UP001226867"/>
    </source>
</evidence>
<dbReference type="InterPro" id="IPR004143">
    <property type="entry name" value="BPL_LPL_catalytic"/>
</dbReference>
<proteinExistence type="predicted"/>
<dbReference type="PANTHER" id="PTHR12835:SF5">
    <property type="entry name" value="BIOTIN--PROTEIN LIGASE"/>
    <property type="match status" value="1"/>
</dbReference>
<organism evidence="3 4">
    <name type="scientific">Variovorax ginsengisoli</name>
    <dbReference type="NCBI Taxonomy" id="363844"/>
    <lineage>
        <taxon>Bacteria</taxon>
        <taxon>Pseudomonadati</taxon>
        <taxon>Pseudomonadota</taxon>
        <taxon>Betaproteobacteria</taxon>
        <taxon>Burkholderiales</taxon>
        <taxon>Comamonadaceae</taxon>
        <taxon>Variovorax</taxon>
    </lineage>
</organism>
<accession>A0ABT9S8H0</accession>
<evidence type="ECO:0000313" key="3">
    <source>
        <dbReference type="EMBL" id="MDP9900199.1"/>
    </source>
</evidence>
<dbReference type="Pfam" id="PF03099">
    <property type="entry name" value="BPL_LplA_LipB"/>
    <property type="match status" value="1"/>
</dbReference>
<dbReference type="InterPro" id="IPR045864">
    <property type="entry name" value="aa-tRNA-synth_II/BPL/LPL"/>
</dbReference>
<dbReference type="GO" id="GO:0004077">
    <property type="term" value="F:biotin--[biotin carboxyl-carrier protein] ligase activity"/>
    <property type="evidence" value="ECO:0007669"/>
    <property type="project" value="UniProtKB-EC"/>
</dbReference>
<dbReference type="CDD" id="cd16442">
    <property type="entry name" value="BPL"/>
    <property type="match status" value="1"/>
</dbReference>
<reference evidence="3 4" key="1">
    <citation type="submission" date="2023-07" db="EMBL/GenBank/DDBJ databases">
        <title>Sorghum-associated microbial communities from plants grown in Nebraska, USA.</title>
        <authorList>
            <person name="Schachtman D."/>
        </authorList>
    </citation>
    <scope>NUCLEOTIDE SEQUENCE [LARGE SCALE GENOMIC DNA]</scope>
    <source>
        <strain evidence="3 4">DS1607</strain>
    </source>
</reference>
<keyword evidence="4" id="KW-1185">Reference proteome</keyword>
<sequence length="266" mass="28372">MGTAPDFAAGLTAAVTPILPGFGVEQVAEIDSTNTELMRRARAGRCEPVLLVAERQTAGRGRLGRPWQSTQDTAQRTSLTFSLGLPLTPKDWSGLSLAVGVSVAESLDPTASAGVRLKWPNDLWVDDRKLVGILIETAVPLGDAAQRYVVIGIGVNVGPREAEGLRMPPAWVQEWRPDATPGQLLLDVVPPLIATVQAFAERGFAPFAERFAARDALRGRDVQLSDGTRGHCEGVGWGGELRVRTAEGLQEVTSAEVSVRPSGMAF</sequence>
<dbReference type="EMBL" id="JAUSRO010000007">
    <property type="protein sequence ID" value="MDP9900199.1"/>
    <property type="molecule type" value="Genomic_DNA"/>
</dbReference>
<dbReference type="Proteomes" id="UP001226867">
    <property type="component" value="Unassembled WGS sequence"/>
</dbReference>
<dbReference type="NCBIfam" id="TIGR00121">
    <property type="entry name" value="birA_ligase"/>
    <property type="match status" value="1"/>
</dbReference>
<dbReference type="PANTHER" id="PTHR12835">
    <property type="entry name" value="BIOTIN PROTEIN LIGASE"/>
    <property type="match status" value="1"/>
</dbReference>
<name>A0ABT9S8H0_9BURK</name>
<protein>
    <submittedName>
        <fullName evidence="3">BirA family biotin operon repressor/biotin-[acetyl-CoA-carboxylase] ligase</fullName>
        <ecNumber evidence="3">6.3.4.15</ecNumber>
    </submittedName>
</protein>
<dbReference type="SUPFAM" id="SSF55681">
    <property type="entry name" value="Class II aaRS and biotin synthetases"/>
    <property type="match status" value="1"/>
</dbReference>